<evidence type="ECO:0000259" key="1">
    <source>
        <dbReference type="PROSITE" id="PS50011"/>
    </source>
</evidence>
<dbReference type="SUPFAM" id="SSF56112">
    <property type="entry name" value="Protein kinase-like (PK-like)"/>
    <property type="match status" value="1"/>
</dbReference>
<accession>A0ABR4G8V8</accession>
<dbReference type="InterPro" id="IPR011009">
    <property type="entry name" value="Kinase-like_dom_sf"/>
</dbReference>
<sequence length="273" mass="30614">MSSPKQLGSPIRMAPNRRTTIFETPLPSIPVENTIAPREMVKYGCPYNQLDRVFIGLHPSWNGIDAIEFKDGAPVGYLSHYNPEGKDIPLQRLTQVSHPSFLAFKEVFVSRENVYFLYGQWGVTLHQIRSLSPLFQLGEAEVAIICKKVLEGLVYIHKDLNIFYGNLKCSDIIITHEGDVKIVGLGRTVFQKPGLLGKNRDVQDVCEIARLLLEREDGSCGPLRLLAQDFMGAPPTATAETLLKHPYLQVNVPSWCLRTVPILYSIAQQKKVS</sequence>
<dbReference type="EMBL" id="JBFTWV010000034">
    <property type="protein sequence ID" value="KAL2795468.1"/>
    <property type="molecule type" value="Genomic_DNA"/>
</dbReference>
<dbReference type="Pfam" id="PF00069">
    <property type="entry name" value="Pkinase"/>
    <property type="match status" value="1"/>
</dbReference>
<reference evidence="2 3" key="1">
    <citation type="submission" date="2024-07" db="EMBL/GenBank/DDBJ databases">
        <title>Section-level genome sequencing and comparative genomics of Aspergillus sections Usti and Cavernicolus.</title>
        <authorList>
            <consortium name="Lawrence Berkeley National Laboratory"/>
            <person name="Nybo J.L."/>
            <person name="Vesth T.C."/>
            <person name="Theobald S."/>
            <person name="Frisvad J.C."/>
            <person name="Larsen T.O."/>
            <person name="Kjaerboelling I."/>
            <person name="Rothschild-Mancinelli K."/>
            <person name="Lyhne E.K."/>
            <person name="Kogle M.E."/>
            <person name="Barry K."/>
            <person name="Clum A."/>
            <person name="Na H."/>
            <person name="Ledsgaard L."/>
            <person name="Lin J."/>
            <person name="Lipzen A."/>
            <person name="Kuo A."/>
            <person name="Riley R."/>
            <person name="Mondo S."/>
            <person name="Labutti K."/>
            <person name="Haridas S."/>
            <person name="Pangalinan J."/>
            <person name="Salamov A.A."/>
            <person name="Simmons B.A."/>
            <person name="Magnuson J.K."/>
            <person name="Chen J."/>
            <person name="Drula E."/>
            <person name="Henrissat B."/>
            <person name="Wiebenga A."/>
            <person name="Lubbers R.J."/>
            <person name="Gomes A.C."/>
            <person name="Makela M.R."/>
            <person name="Stajich J."/>
            <person name="Grigoriev I.V."/>
            <person name="Mortensen U.H."/>
            <person name="De Vries R.P."/>
            <person name="Baker S.E."/>
            <person name="Andersen M.R."/>
        </authorList>
    </citation>
    <scope>NUCLEOTIDE SEQUENCE [LARGE SCALE GENOMIC DNA]</scope>
    <source>
        <strain evidence="2 3">CBS 209.92</strain>
    </source>
</reference>
<dbReference type="InterPro" id="IPR000719">
    <property type="entry name" value="Prot_kinase_dom"/>
</dbReference>
<gene>
    <name evidence="2" type="ORF">BJX66DRAFT_324573</name>
</gene>
<organism evidence="2 3">
    <name type="scientific">Aspergillus keveii</name>
    <dbReference type="NCBI Taxonomy" id="714993"/>
    <lineage>
        <taxon>Eukaryota</taxon>
        <taxon>Fungi</taxon>
        <taxon>Dikarya</taxon>
        <taxon>Ascomycota</taxon>
        <taxon>Pezizomycotina</taxon>
        <taxon>Eurotiomycetes</taxon>
        <taxon>Eurotiomycetidae</taxon>
        <taxon>Eurotiales</taxon>
        <taxon>Aspergillaceae</taxon>
        <taxon>Aspergillus</taxon>
        <taxon>Aspergillus subgen. Nidulantes</taxon>
    </lineage>
</organism>
<dbReference type="Proteomes" id="UP001610563">
    <property type="component" value="Unassembled WGS sequence"/>
</dbReference>
<comment type="caution">
    <text evidence="2">The sequence shown here is derived from an EMBL/GenBank/DDBJ whole genome shotgun (WGS) entry which is preliminary data.</text>
</comment>
<keyword evidence="3" id="KW-1185">Reference proteome</keyword>
<name>A0ABR4G8V8_9EURO</name>
<evidence type="ECO:0000313" key="3">
    <source>
        <dbReference type="Proteomes" id="UP001610563"/>
    </source>
</evidence>
<protein>
    <recommendedName>
        <fullName evidence="1">Protein kinase domain-containing protein</fullName>
    </recommendedName>
</protein>
<proteinExistence type="predicted"/>
<feature type="domain" description="Protein kinase" evidence="1">
    <location>
        <begin position="1"/>
        <end position="273"/>
    </location>
</feature>
<dbReference type="Gene3D" id="1.10.510.10">
    <property type="entry name" value="Transferase(Phosphotransferase) domain 1"/>
    <property type="match status" value="1"/>
</dbReference>
<evidence type="ECO:0000313" key="2">
    <source>
        <dbReference type="EMBL" id="KAL2795468.1"/>
    </source>
</evidence>
<dbReference type="PROSITE" id="PS50011">
    <property type="entry name" value="PROTEIN_KINASE_DOM"/>
    <property type="match status" value="1"/>
</dbReference>